<evidence type="ECO:0000313" key="1">
    <source>
        <dbReference type="EMBL" id="MCI20347.1"/>
    </source>
</evidence>
<dbReference type="EMBL" id="LXQA010119425">
    <property type="protein sequence ID" value="MCI20347.1"/>
    <property type="molecule type" value="Genomic_DNA"/>
</dbReference>
<protein>
    <submittedName>
        <fullName evidence="1">Uncharacterized protein</fullName>
    </submittedName>
</protein>
<accession>A0A392Q8Y0</accession>
<sequence length="178" mass="20268">MEEYTWVTAVGAHWEKIEAEYNAEWLKLAYLDGPGYTAWDRIEAKTDLHRKYFSWSSSHGVVNSPIETLTQPIEPHFTSPIPMAEYAREIRESCARILELLQEEIHATETESTDDALLTSDKTFPSMEPIDASNSLTVALPVSKYFLPSKESTEPSFIIDENPVAHRISQRQKVQPTP</sequence>
<reference evidence="1 2" key="1">
    <citation type="journal article" date="2018" name="Front. Plant Sci.">
        <title>Red Clover (Trifolium pratense) and Zigzag Clover (T. medium) - A Picture of Genomic Similarities and Differences.</title>
        <authorList>
            <person name="Dluhosova J."/>
            <person name="Istvanek J."/>
            <person name="Nedelnik J."/>
            <person name="Repkova J."/>
        </authorList>
    </citation>
    <scope>NUCLEOTIDE SEQUENCE [LARGE SCALE GENOMIC DNA]</scope>
    <source>
        <strain evidence="2">cv. 10/8</strain>
        <tissue evidence="1">Leaf</tissue>
    </source>
</reference>
<keyword evidence="2" id="KW-1185">Reference proteome</keyword>
<dbReference type="Proteomes" id="UP000265520">
    <property type="component" value="Unassembled WGS sequence"/>
</dbReference>
<organism evidence="1 2">
    <name type="scientific">Trifolium medium</name>
    <dbReference type="NCBI Taxonomy" id="97028"/>
    <lineage>
        <taxon>Eukaryota</taxon>
        <taxon>Viridiplantae</taxon>
        <taxon>Streptophyta</taxon>
        <taxon>Embryophyta</taxon>
        <taxon>Tracheophyta</taxon>
        <taxon>Spermatophyta</taxon>
        <taxon>Magnoliopsida</taxon>
        <taxon>eudicotyledons</taxon>
        <taxon>Gunneridae</taxon>
        <taxon>Pentapetalae</taxon>
        <taxon>rosids</taxon>
        <taxon>fabids</taxon>
        <taxon>Fabales</taxon>
        <taxon>Fabaceae</taxon>
        <taxon>Papilionoideae</taxon>
        <taxon>50 kb inversion clade</taxon>
        <taxon>NPAAA clade</taxon>
        <taxon>Hologalegina</taxon>
        <taxon>IRL clade</taxon>
        <taxon>Trifolieae</taxon>
        <taxon>Trifolium</taxon>
    </lineage>
</organism>
<dbReference type="AlphaFoldDB" id="A0A392Q8Y0"/>
<feature type="non-terminal residue" evidence="1">
    <location>
        <position position="178"/>
    </location>
</feature>
<proteinExistence type="predicted"/>
<comment type="caution">
    <text evidence="1">The sequence shown here is derived from an EMBL/GenBank/DDBJ whole genome shotgun (WGS) entry which is preliminary data.</text>
</comment>
<name>A0A392Q8Y0_9FABA</name>
<evidence type="ECO:0000313" key="2">
    <source>
        <dbReference type="Proteomes" id="UP000265520"/>
    </source>
</evidence>